<accession>E4TW04</accession>
<dbReference type="InterPro" id="IPR013783">
    <property type="entry name" value="Ig-like_fold"/>
</dbReference>
<evidence type="ECO:0000313" key="1">
    <source>
        <dbReference type="EMBL" id="ADR23222.1"/>
    </source>
</evidence>
<dbReference type="InterPro" id="IPR036116">
    <property type="entry name" value="FN3_sf"/>
</dbReference>
<proteinExistence type="predicted"/>
<dbReference type="eggNOG" id="COG3291">
    <property type="taxonomic scope" value="Bacteria"/>
</dbReference>
<dbReference type="STRING" id="643867.Ftrac_3248"/>
<reference evidence="1 2" key="1">
    <citation type="journal article" date="2011" name="Stand. Genomic Sci.">
        <title>Complete genome sequence of Marivirga tractuosa type strain (H-43).</title>
        <authorList>
            <person name="Pagani I."/>
            <person name="Chertkov O."/>
            <person name="Lapidus A."/>
            <person name="Lucas S."/>
            <person name="Del Rio T.G."/>
            <person name="Tice H."/>
            <person name="Copeland A."/>
            <person name="Cheng J.F."/>
            <person name="Nolan M."/>
            <person name="Saunders E."/>
            <person name="Pitluck S."/>
            <person name="Held B."/>
            <person name="Goodwin L."/>
            <person name="Liolios K."/>
            <person name="Ovchinikova G."/>
            <person name="Ivanova N."/>
            <person name="Mavromatis K."/>
            <person name="Pati A."/>
            <person name="Chen A."/>
            <person name="Palaniappan K."/>
            <person name="Land M."/>
            <person name="Hauser L."/>
            <person name="Jeffries C.D."/>
            <person name="Detter J.C."/>
            <person name="Han C."/>
            <person name="Tapia R."/>
            <person name="Ngatchou-Djao O.D."/>
            <person name="Rohde M."/>
            <person name="Goker M."/>
            <person name="Spring S."/>
            <person name="Sikorski J."/>
            <person name="Woyke T."/>
            <person name="Bristow J."/>
            <person name="Eisen J.A."/>
            <person name="Markowitz V."/>
            <person name="Hugenholtz P."/>
            <person name="Klenk H.P."/>
            <person name="Kyrpides N.C."/>
        </authorList>
    </citation>
    <scope>NUCLEOTIDE SEQUENCE [LARGE SCALE GENOMIC DNA]</scope>
    <source>
        <strain evidence="2">ATCC 23168 / DSM 4126 / NBRC 15989 / NCIMB 1408 / VKM B-1430 / H-43</strain>
    </source>
</reference>
<dbReference type="Pfam" id="PF13585">
    <property type="entry name" value="CHU_C"/>
    <property type="match status" value="1"/>
</dbReference>
<dbReference type="Proteomes" id="UP000008720">
    <property type="component" value="Chromosome"/>
</dbReference>
<dbReference type="AlphaFoldDB" id="E4TW04"/>
<dbReference type="OrthoDB" id="1123245at2"/>
<sequence length="929" mass="104490">MKKVLLIVSLIIFGFSESYGTHIRAGEITARRLGCSGLTYEFTLTAYRDTGSDILFGNGEFDFGDGEVIMLNPDGFNRKEIIDDEIELVEFKIQHTYSSNGDYTVSYVEDFRNVGIINMSNSGSVSFYVETIIRIDPFFGCNSTPVFLIPPVDKGAVGVLFYHNPGAFDINGDSIAFKMVTPQSRAGVDVPNFRSPEVAAGGQNSQQTGPATLTLDAILGDLIWDAPGMKGEFNIAFIAEEWRKISGKWEFLGSVTRDMQIIVDETENDPPEIQVPLDTCIEAGTLLEATIVATDPNPESSVKIEGFGGPFVLDPPAILSPDPAVYEESPTNAAFSWQTDCTHIREDPYLVRFKATDNGPGLRLTAFETWSITIVPPSPKNVVAESKPQRSIEISWDEYDCGDAEVIQVYRRVDNYDFEPENCEIGIPENGGYELIGAVPVGQNTFLDNNAGRGLDFGATFCYRLVAVFELPKGGVSYASEEVCQQINATGPVITNVTIDETDAENGEITISWLPPFEIDILQYPPPYKYRILRSSGSDFEEVGMVSDDTTFTDSGVNTLENIYNYQLELYLANDPVSEDNLIEISAQAATVRLSSVGLFESIELNWSAEVPWSNTNQDYPYHYIYRNKVNENLDQLVLIDSVDVRQQGFQYVDSGQFNNENLSNLEEYCYYVTTSGGYGNEDIFEPLLNDSQILCARPDDQIDPCPPFDVGFQLDSPDKCLEFLADKNCEFDQFQNELYWESNLADSCDSEINYYEVFFKNELESDFELIGTTRDTFFIHDNLPEFAGCYAIRAVDQSENRSEFSETFCKENCPNIAFPNVFTPNDDGRNDFFTPFYQRASEAGSIPFDKCPRFLEKIDFKVFNRYGRQVYAYESGGENGLYINWDGTNFNGEPLPYAIYYYEAVVTFDMLRPENKQKRYKGYVQIIR</sequence>
<protein>
    <recommendedName>
        <fullName evidence="3">Fibronectin type III domain protein</fullName>
    </recommendedName>
</protein>
<keyword evidence="2" id="KW-1185">Reference proteome</keyword>
<gene>
    <name evidence="1" type="ordered locus">Ftrac_3248</name>
</gene>
<organism evidence="1 2">
    <name type="scientific">Marivirga tractuosa (strain ATCC 23168 / DSM 4126 / NBRC 15989 / NCIMB 1408 / VKM B-1430 / H-43)</name>
    <name type="common">Microscilla tractuosa</name>
    <name type="synonym">Flexibacter tractuosus</name>
    <dbReference type="NCBI Taxonomy" id="643867"/>
    <lineage>
        <taxon>Bacteria</taxon>
        <taxon>Pseudomonadati</taxon>
        <taxon>Bacteroidota</taxon>
        <taxon>Cytophagia</taxon>
        <taxon>Cytophagales</taxon>
        <taxon>Marivirgaceae</taxon>
        <taxon>Marivirga</taxon>
    </lineage>
</organism>
<dbReference type="KEGG" id="mtt:Ftrac_3248"/>
<dbReference type="RefSeq" id="WP_013455364.1">
    <property type="nucleotide sequence ID" value="NC_014759.1"/>
</dbReference>
<dbReference type="Gene3D" id="2.60.40.10">
    <property type="entry name" value="Immunoglobulins"/>
    <property type="match status" value="1"/>
</dbReference>
<dbReference type="SUPFAM" id="SSF49265">
    <property type="entry name" value="Fibronectin type III"/>
    <property type="match status" value="1"/>
</dbReference>
<name>E4TW04_MARTH</name>
<dbReference type="EMBL" id="CP002349">
    <property type="protein sequence ID" value="ADR23222.1"/>
    <property type="molecule type" value="Genomic_DNA"/>
</dbReference>
<dbReference type="HOGENOM" id="CLU_015017_0_0_10"/>
<evidence type="ECO:0008006" key="3">
    <source>
        <dbReference type="Google" id="ProtNLM"/>
    </source>
</evidence>
<evidence type="ECO:0000313" key="2">
    <source>
        <dbReference type="Proteomes" id="UP000008720"/>
    </source>
</evidence>